<dbReference type="EMBL" id="KV454209">
    <property type="protein sequence ID" value="ODQ61051.1"/>
    <property type="molecule type" value="Genomic_DNA"/>
</dbReference>
<sequence length="229" mass="26481">MKKVGLAAFDDNKLRQYSELGQSLLQKKTNELTTQLQLFKSILLNFLKEHNEELSKDITLRNEFIKICQSVGIDPLQIYDKHDSKMNEFYFELCVRIIEFSNSMKDMNGGLLPVNEFLSSFKDLNITFKDVEISIGLLSALNDELKIIKIGSKHYIKNFNIELTNDQNMILETVGNIGFISVAILRDNFGWKSYRSQSILNEMISSGYLWLDDNNGELLYWDPAWLTKS</sequence>
<dbReference type="InterPro" id="IPR036388">
    <property type="entry name" value="WH-like_DNA-bd_sf"/>
</dbReference>
<evidence type="ECO:0000313" key="2">
    <source>
        <dbReference type="EMBL" id="ODQ61051.1"/>
    </source>
</evidence>
<dbReference type="AlphaFoldDB" id="A0A1E3P6K0"/>
<evidence type="ECO:0000256" key="1">
    <source>
        <dbReference type="ARBA" id="ARBA00009834"/>
    </source>
</evidence>
<comment type="similarity">
    <text evidence="1">Belongs to the SNF8 family.</text>
</comment>
<accession>A0A1E3P6K0</accession>
<dbReference type="OrthoDB" id="283883at2759"/>
<dbReference type="SUPFAM" id="SSF46785">
    <property type="entry name" value="Winged helix' DNA-binding domain"/>
    <property type="match status" value="2"/>
</dbReference>
<dbReference type="GeneID" id="30199802"/>
<protein>
    <recommendedName>
        <fullName evidence="4">Vacuolar-sorting protein SNF8</fullName>
    </recommendedName>
</protein>
<dbReference type="RefSeq" id="XP_019040258.1">
    <property type="nucleotide sequence ID" value="XM_019182556.1"/>
</dbReference>
<dbReference type="PANTHER" id="PTHR12806:SF0">
    <property type="entry name" value="VACUOLAR-SORTING PROTEIN SNF8"/>
    <property type="match status" value="1"/>
</dbReference>
<name>A0A1E3P6K0_WICAA</name>
<reference evidence="2 3" key="1">
    <citation type="journal article" date="2016" name="Proc. Natl. Acad. Sci. U.S.A.">
        <title>Comparative genomics of biotechnologically important yeasts.</title>
        <authorList>
            <person name="Riley R."/>
            <person name="Haridas S."/>
            <person name="Wolfe K.H."/>
            <person name="Lopes M.R."/>
            <person name="Hittinger C.T."/>
            <person name="Goeker M."/>
            <person name="Salamov A.A."/>
            <person name="Wisecaver J.H."/>
            <person name="Long T.M."/>
            <person name="Calvey C.H."/>
            <person name="Aerts A.L."/>
            <person name="Barry K.W."/>
            <person name="Choi C."/>
            <person name="Clum A."/>
            <person name="Coughlan A.Y."/>
            <person name="Deshpande S."/>
            <person name="Douglass A.P."/>
            <person name="Hanson S.J."/>
            <person name="Klenk H.-P."/>
            <person name="LaButti K.M."/>
            <person name="Lapidus A."/>
            <person name="Lindquist E.A."/>
            <person name="Lipzen A.M."/>
            <person name="Meier-Kolthoff J.P."/>
            <person name="Ohm R.A."/>
            <person name="Otillar R.P."/>
            <person name="Pangilinan J.L."/>
            <person name="Peng Y."/>
            <person name="Rokas A."/>
            <person name="Rosa C.A."/>
            <person name="Scheuner C."/>
            <person name="Sibirny A.A."/>
            <person name="Slot J.C."/>
            <person name="Stielow J.B."/>
            <person name="Sun H."/>
            <person name="Kurtzman C.P."/>
            <person name="Blackwell M."/>
            <person name="Grigoriev I.V."/>
            <person name="Jeffries T.W."/>
        </authorList>
    </citation>
    <scope>NUCLEOTIDE SEQUENCE [LARGE SCALE GENOMIC DNA]</scope>
    <source>
        <strain evidence="3">ATCC 58044 / CBS 1984 / NCYC 433 / NRRL Y-366-8</strain>
    </source>
</reference>
<evidence type="ECO:0000313" key="3">
    <source>
        <dbReference type="Proteomes" id="UP000094112"/>
    </source>
</evidence>
<dbReference type="InterPro" id="IPR016689">
    <property type="entry name" value="ESCRT-2_cplx_Snf8"/>
</dbReference>
<dbReference type="PANTHER" id="PTHR12806">
    <property type="entry name" value="EAP30 SUBUNIT OF ELL COMPLEX"/>
    <property type="match status" value="1"/>
</dbReference>
<gene>
    <name evidence="2" type="ORF">WICANDRAFT_40689</name>
</gene>
<dbReference type="Gene3D" id="6.10.140.180">
    <property type="match status" value="1"/>
</dbReference>
<dbReference type="GO" id="GO:0000814">
    <property type="term" value="C:ESCRT II complex"/>
    <property type="evidence" value="ECO:0007669"/>
    <property type="project" value="InterPro"/>
</dbReference>
<dbReference type="Pfam" id="PF04157">
    <property type="entry name" value="EAP30"/>
    <property type="match status" value="1"/>
</dbReference>
<evidence type="ECO:0008006" key="4">
    <source>
        <dbReference type="Google" id="ProtNLM"/>
    </source>
</evidence>
<dbReference type="GO" id="GO:0043328">
    <property type="term" value="P:protein transport to vacuole involved in ubiquitin-dependent protein catabolic process via the multivesicular body sorting pathway"/>
    <property type="evidence" value="ECO:0007669"/>
    <property type="project" value="TreeGrafter"/>
</dbReference>
<organism evidence="2 3">
    <name type="scientific">Wickerhamomyces anomalus (strain ATCC 58044 / CBS 1984 / NCYC 433 / NRRL Y-366-8)</name>
    <name type="common">Yeast</name>
    <name type="synonym">Hansenula anomala</name>
    <dbReference type="NCBI Taxonomy" id="683960"/>
    <lineage>
        <taxon>Eukaryota</taxon>
        <taxon>Fungi</taxon>
        <taxon>Dikarya</taxon>
        <taxon>Ascomycota</taxon>
        <taxon>Saccharomycotina</taxon>
        <taxon>Saccharomycetes</taxon>
        <taxon>Phaffomycetales</taxon>
        <taxon>Wickerhamomycetaceae</taxon>
        <taxon>Wickerhamomyces</taxon>
    </lineage>
</organism>
<dbReference type="Gene3D" id="1.10.10.10">
    <property type="entry name" value="Winged helix-like DNA-binding domain superfamily/Winged helix DNA-binding domain"/>
    <property type="match status" value="2"/>
</dbReference>
<keyword evidence="3" id="KW-1185">Reference proteome</keyword>
<dbReference type="InterPro" id="IPR036390">
    <property type="entry name" value="WH_DNA-bd_sf"/>
</dbReference>
<proteinExistence type="inferred from homology"/>
<dbReference type="InterPro" id="IPR040608">
    <property type="entry name" value="Snf8/Vps36"/>
</dbReference>
<dbReference type="STRING" id="683960.A0A1E3P6K0"/>
<dbReference type="Proteomes" id="UP000094112">
    <property type="component" value="Unassembled WGS sequence"/>
</dbReference>